<accession>A0AAW1XWN1</accession>
<dbReference type="PANTHER" id="PTHR48227:SF1">
    <property type="entry name" value="DNA LIGASE 1-LIKE"/>
    <property type="match status" value="1"/>
</dbReference>
<organism evidence="2 3">
    <name type="scientific">Rubus argutus</name>
    <name type="common">Southern blackberry</name>
    <dbReference type="NCBI Taxonomy" id="59490"/>
    <lineage>
        <taxon>Eukaryota</taxon>
        <taxon>Viridiplantae</taxon>
        <taxon>Streptophyta</taxon>
        <taxon>Embryophyta</taxon>
        <taxon>Tracheophyta</taxon>
        <taxon>Spermatophyta</taxon>
        <taxon>Magnoliopsida</taxon>
        <taxon>eudicotyledons</taxon>
        <taxon>Gunneridae</taxon>
        <taxon>Pentapetalae</taxon>
        <taxon>rosids</taxon>
        <taxon>fabids</taxon>
        <taxon>Rosales</taxon>
        <taxon>Rosaceae</taxon>
        <taxon>Rosoideae</taxon>
        <taxon>Rosoideae incertae sedis</taxon>
        <taxon>Rubus</taxon>
    </lineage>
</organism>
<feature type="region of interest" description="Disordered" evidence="1">
    <location>
        <begin position="61"/>
        <end position="281"/>
    </location>
</feature>
<name>A0AAW1XWN1_RUBAR</name>
<dbReference type="EMBL" id="JBEDUW010000003">
    <property type="protein sequence ID" value="KAK9940305.1"/>
    <property type="molecule type" value="Genomic_DNA"/>
</dbReference>
<comment type="caution">
    <text evidence="2">The sequence shown here is derived from an EMBL/GenBank/DDBJ whole genome shotgun (WGS) entry which is preliminary data.</text>
</comment>
<evidence type="ECO:0000313" key="3">
    <source>
        <dbReference type="Proteomes" id="UP001457282"/>
    </source>
</evidence>
<dbReference type="AlphaFoldDB" id="A0AAW1XWN1"/>
<sequence length="281" mass="31592">MKTVQSQVLSSEPISLSDATSFLSNFNKSVCGASAGVSHETCWFLRRALASFEELEQLHQKLKEPRSDRKRRRHGSETRNDDAEATVGDNPAQSFVASRDVSSKPKSHRQQESEDNRKVEVVEQSRGKGGIRNLGEDGGEIAERVGVSVEKREAGDSVEIGGDKMKKKKKKKRDSIGKIDENGGRIEEGDGESEMGNEEVKKEGDFRNSEEDDSQNMKKTKTKKKKKRGNVDENGGENKMENEEVKRQEKKKRKSGVLENGGIDALEEQQEKEKRKKRRKS</sequence>
<protein>
    <submittedName>
        <fullName evidence="2">Uncharacterized protein</fullName>
    </submittedName>
</protein>
<dbReference type="Proteomes" id="UP001457282">
    <property type="component" value="Unassembled WGS sequence"/>
</dbReference>
<evidence type="ECO:0000313" key="2">
    <source>
        <dbReference type="EMBL" id="KAK9940305.1"/>
    </source>
</evidence>
<dbReference type="PANTHER" id="PTHR48227">
    <property type="entry name" value="DNA TOPOISOMERASE 1-LIKE"/>
    <property type="match status" value="1"/>
</dbReference>
<evidence type="ECO:0000256" key="1">
    <source>
        <dbReference type="SAM" id="MobiDB-lite"/>
    </source>
</evidence>
<feature type="compositionally biased region" description="Basic and acidic residues" evidence="1">
    <location>
        <begin position="236"/>
        <end position="247"/>
    </location>
</feature>
<reference evidence="2 3" key="1">
    <citation type="journal article" date="2023" name="G3 (Bethesda)">
        <title>A chromosome-length genome assembly and annotation of blackberry (Rubus argutus, cv. 'Hillquist').</title>
        <authorList>
            <person name="Bruna T."/>
            <person name="Aryal R."/>
            <person name="Dudchenko O."/>
            <person name="Sargent D.J."/>
            <person name="Mead D."/>
            <person name="Buti M."/>
            <person name="Cavallini A."/>
            <person name="Hytonen T."/>
            <person name="Andres J."/>
            <person name="Pham M."/>
            <person name="Weisz D."/>
            <person name="Mascagni F."/>
            <person name="Usai G."/>
            <person name="Natali L."/>
            <person name="Bassil N."/>
            <person name="Fernandez G.E."/>
            <person name="Lomsadze A."/>
            <person name="Armour M."/>
            <person name="Olukolu B."/>
            <person name="Poorten T."/>
            <person name="Britton C."/>
            <person name="Davik J."/>
            <person name="Ashrafi H."/>
            <person name="Aiden E.L."/>
            <person name="Borodovsky M."/>
            <person name="Worthington M."/>
        </authorList>
    </citation>
    <scope>NUCLEOTIDE SEQUENCE [LARGE SCALE GENOMIC DNA]</scope>
    <source>
        <strain evidence="2">PI 553951</strain>
    </source>
</reference>
<feature type="compositionally biased region" description="Basic and acidic residues" evidence="1">
    <location>
        <begin position="174"/>
        <end position="188"/>
    </location>
</feature>
<proteinExistence type="predicted"/>
<feature type="compositionally biased region" description="Basic and acidic residues" evidence="1">
    <location>
        <begin position="109"/>
        <end position="126"/>
    </location>
</feature>
<feature type="compositionally biased region" description="Basic residues" evidence="1">
    <location>
        <begin position="218"/>
        <end position="228"/>
    </location>
</feature>
<keyword evidence="3" id="KW-1185">Reference proteome</keyword>
<feature type="compositionally biased region" description="Basic and acidic residues" evidence="1">
    <location>
        <begin position="198"/>
        <end position="209"/>
    </location>
</feature>
<gene>
    <name evidence="2" type="ORF">M0R45_016973</name>
</gene>